<keyword evidence="2" id="KW-1185">Reference proteome</keyword>
<reference evidence="1 2" key="1">
    <citation type="submission" date="2019-07" db="EMBL/GenBank/DDBJ databases">
        <title>Annotation for the trematode Paragonimus westermani.</title>
        <authorList>
            <person name="Choi Y.-J."/>
        </authorList>
    </citation>
    <scope>NUCLEOTIDE SEQUENCE [LARGE SCALE GENOMIC DNA]</scope>
    <source>
        <strain evidence="1">180907_Pwestermani</strain>
    </source>
</reference>
<proteinExistence type="predicted"/>
<comment type="caution">
    <text evidence="1">The sequence shown here is derived from an EMBL/GenBank/DDBJ whole genome shotgun (WGS) entry which is preliminary data.</text>
</comment>
<protein>
    <submittedName>
        <fullName evidence="1">Uncharacterized protein</fullName>
    </submittedName>
</protein>
<dbReference type="PANTHER" id="PTHR46785">
    <property type="entry name" value="VON WILLEBRAND FACTOR A DOMAIN-CONTAINING PROTEIN 3B"/>
    <property type="match status" value="1"/>
</dbReference>
<dbReference type="PANTHER" id="PTHR46785:SF1">
    <property type="entry name" value="VON WILLEBRAND FACTOR A DOMAIN-CONTAINING PROTEIN 3B"/>
    <property type="match status" value="1"/>
</dbReference>
<dbReference type="Proteomes" id="UP000699462">
    <property type="component" value="Unassembled WGS sequence"/>
</dbReference>
<dbReference type="AlphaFoldDB" id="A0A8T0D3Q5"/>
<dbReference type="OrthoDB" id="10021393at2759"/>
<evidence type="ECO:0000313" key="1">
    <source>
        <dbReference type="EMBL" id="KAF8561338.1"/>
    </source>
</evidence>
<name>A0A8T0D3Q5_9TREM</name>
<dbReference type="EMBL" id="JTDF01021821">
    <property type="protein sequence ID" value="KAF8561338.1"/>
    <property type="molecule type" value="Genomic_DNA"/>
</dbReference>
<evidence type="ECO:0000313" key="2">
    <source>
        <dbReference type="Proteomes" id="UP000699462"/>
    </source>
</evidence>
<gene>
    <name evidence="1" type="ORF">P879_08428</name>
</gene>
<accession>A0A8T0D3Q5</accession>
<sequence>MVSMREKLEASSEGLTDVFSEIASLIRGGNISVPVQHITVRKNVDIQHWDISYVSALDPCVTNLVDSRTWLSAFGLKVQHLKRSEVLRDIGFIVKEAFVPILGKYVKSSYSDGIFHKVQGSRSSKTYNIIANEGYLKQIENRLSSAVDLYRNRLEWLNTGSRNIFGVLQEHAVTVLIDIKNFSPQTFENFIKVVKCFVVDQIRKISQFNFIRCAEKPEWFSPVLVEVTAESIERVCNWLEHLDLLTNLTSNCTSECLSEVNSTNQNHEAIYLISEGGSCTCAPELLREQVLSMRHPLHIVSYECSDVPSLNYMASLCRHTGGR</sequence>
<organism evidence="1 2">
    <name type="scientific">Paragonimus westermani</name>
    <dbReference type="NCBI Taxonomy" id="34504"/>
    <lineage>
        <taxon>Eukaryota</taxon>
        <taxon>Metazoa</taxon>
        <taxon>Spiralia</taxon>
        <taxon>Lophotrochozoa</taxon>
        <taxon>Platyhelminthes</taxon>
        <taxon>Trematoda</taxon>
        <taxon>Digenea</taxon>
        <taxon>Plagiorchiida</taxon>
        <taxon>Troglotremata</taxon>
        <taxon>Troglotrematidae</taxon>
        <taxon>Paragonimus</taxon>
    </lineage>
</organism>